<dbReference type="GO" id="GO:0010288">
    <property type="term" value="P:response to lead ion"/>
    <property type="evidence" value="ECO:0007669"/>
    <property type="project" value="TreeGrafter"/>
</dbReference>
<keyword evidence="3" id="KW-1185">Reference proteome</keyword>
<dbReference type="OrthoDB" id="9797716at2"/>
<dbReference type="GO" id="GO:0003677">
    <property type="term" value="F:DNA binding"/>
    <property type="evidence" value="ECO:0007669"/>
    <property type="project" value="UniProtKB-KW"/>
</dbReference>
<dbReference type="PANTHER" id="PTHR39168">
    <property type="entry name" value="TRANSCRIPTIONAL REGULATOR-RELATED"/>
    <property type="match status" value="1"/>
</dbReference>
<dbReference type="Gene3D" id="1.10.10.10">
    <property type="entry name" value="Winged helix-like DNA-binding domain superfamily/Winged helix DNA-binding domain"/>
    <property type="match status" value="1"/>
</dbReference>
<gene>
    <name evidence="2" type="ORF">SAMN04489710_1158</name>
</gene>
<dbReference type="AlphaFoldDB" id="A0A1I1XXQ0"/>
<dbReference type="InterPro" id="IPR011991">
    <property type="entry name" value="ArsR-like_HTH"/>
</dbReference>
<dbReference type="RefSeq" id="WP_092956104.1">
    <property type="nucleotide sequence ID" value="NZ_FOMQ01000015.1"/>
</dbReference>
<sequence>MHTNQVAHVAALIGEPARTGMLLALMDGRALTARELADAARIAPATASRHLGLLLEAGLLAMERQGRHRYHRLASPDVARLIEGLMQFAVAQPRATPARSVATGPRDAALRWARTCYDHLAGRLAVEMADHLLAEGAIVFEGLGAEGAGRIEPARADAVLSPLGIDAGAALAAPPGRRALCRPCLDWSERRPHVGGRLGALLCAHCLERGWLLRGSGTRALAVTPAGARALRDWLGVERWARVAGVSGG</sequence>
<dbReference type="GO" id="GO:0032791">
    <property type="term" value="F:lead ion binding"/>
    <property type="evidence" value="ECO:0007669"/>
    <property type="project" value="TreeGrafter"/>
</dbReference>
<dbReference type="SMART" id="SM00418">
    <property type="entry name" value="HTH_ARSR"/>
    <property type="match status" value="1"/>
</dbReference>
<feature type="domain" description="HTH arsR-type" evidence="1">
    <location>
        <begin position="1"/>
        <end position="93"/>
    </location>
</feature>
<dbReference type="Proteomes" id="UP000199517">
    <property type="component" value="Unassembled WGS sequence"/>
</dbReference>
<dbReference type="GO" id="GO:0046686">
    <property type="term" value="P:response to cadmium ion"/>
    <property type="evidence" value="ECO:0007669"/>
    <property type="project" value="TreeGrafter"/>
</dbReference>
<dbReference type="PROSITE" id="PS50987">
    <property type="entry name" value="HTH_ARSR_2"/>
    <property type="match status" value="1"/>
</dbReference>
<dbReference type="GO" id="GO:0003700">
    <property type="term" value="F:DNA-binding transcription factor activity"/>
    <property type="evidence" value="ECO:0007669"/>
    <property type="project" value="InterPro"/>
</dbReference>
<dbReference type="EMBL" id="FOMQ01000015">
    <property type="protein sequence ID" value="SFE12135.1"/>
    <property type="molecule type" value="Genomic_DNA"/>
</dbReference>
<reference evidence="3" key="1">
    <citation type="submission" date="2016-10" db="EMBL/GenBank/DDBJ databases">
        <authorList>
            <person name="Varghese N."/>
            <person name="Submissions S."/>
        </authorList>
    </citation>
    <scope>NUCLEOTIDE SEQUENCE [LARGE SCALE GENOMIC DNA]</scope>
    <source>
        <strain evidence="3">DSM 7481</strain>
    </source>
</reference>
<dbReference type="PRINTS" id="PR00778">
    <property type="entry name" value="HTHARSR"/>
</dbReference>
<dbReference type="InterPro" id="IPR036388">
    <property type="entry name" value="WH-like_DNA-bd_sf"/>
</dbReference>
<evidence type="ECO:0000313" key="3">
    <source>
        <dbReference type="Proteomes" id="UP000199517"/>
    </source>
</evidence>
<dbReference type="InterPro" id="IPR036390">
    <property type="entry name" value="WH_DNA-bd_sf"/>
</dbReference>
<name>A0A1I1XXQ0_9BURK</name>
<dbReference type="STRING" id="32040.SAMN04489710_1158"/>
<evidence type="ECO:0000313" key="2">
    <source>
        <dbReference type="EMBL" id="SFE12135.1"/>
    </source>
</evidence>
<organism evidence="2 3">
    <name type="scientific">Paracidovorax konjaci</name>
    <dbReference type="NCBI Taxonomy" id="32040"/>
    <lineage>
        <taxon>Bacteria</taxon>
        <taxon>Pseudomonadati</taxon>
        <taxon>Pseudomonadota</taxon>
        <taxon>Betaproteobacteria</taxon>
        <taxon>Burkholderiales</taxon>
        <taxon>Comamonadaceae</taxon>
        <taxon>Paracidovorax</taxon>
    </lineage>
</organism>
<accession>A0A1I1XXQ0</accession>
<dbReference type="InterPro" id="IPR001845">
    <property type="entry name" value="HTH_ArsR_DNA-bd_dom"/>
</dbReference>
<protein>
    <submittedName>
        <fullName evidence="2">DNA-binding transcriptional regulator, ArsR family</fullName>
    </submittedName>
</protein>
<dbReference type="CDD" id="cd00090">
    <property type="entry name" value="HTH_ARSR"/>
    <property type="match status" value="1"/>
</dbReference>
<dbReference type="Pfam" id="PF12840">
    <property type="entry name" value="HTH_20"/>
    <property type="match status" value="1"/>
</dbReference>
<keyword evidence="2" id="KW-0238">DNA-binding</keyword>
<dbReference type="GO" id="GO:0097063">
    <property type="term" value="F:cadmium ion sensor activity"/>
    <property type="evidence" value="ECO:0007669"/>
    <property type="project" value="TreeGrafter"/>
</dbReference>
<dbReference type="PANTHER" id="PTHR39168:SF1">
    <property type="entry name" value="TRANSCRIPTIONAL REGULATORY PROTEIN"/>
    <property type="match status" value="1"/>
</dbReference>
<evidence type="ECO:0000259" key="1">
    <source>
        <dbReference type="PROSITE" id="PS50987"/>
    </source>
</evidence>
<dbReference type="SUPFAM" id="SSF46785">
    <property type="entry name" value="Winged helix' DNA-binding domain"/>
    <property type="match status" value="1"/>
</dbReference>
<proteinExistence type="predicted"/>
<dbReference type="InterPro" id="IPR052543">
    <property type="entry name" value="HTH_Metal-responsive_Reg"/>
</dbReference>